<accession>A0A1I0IRA3</accession>
<evidence type="ECO:0000313" key="4">
    <source>
        <dbReference type="Proteomes" id="UP000199181"/>
    </source>
</evidence>
<sequence length="572" mass="63210">MRDPVSCYRRGVRPWVTPLEPPPAPEELPPAFPSPFDARGPHALAERAARRLQAELRTGTVAPGVPTSLLEAPEGGKMFGVLAVQTPEGRIGFLRAFSGMLAGQWELDGFVPPLFDRQAWQALEPRGEATVKALLSRAEALRTSPERAQLQAAQAARHERHARERAELKARHEARRHQRHARRQALMAASPLTEEERRQALHALDQESRGDKAERRKLEAAQEHAHRAEAQALARLERRLGALERLRRIVSRALMKQLHGTYALRNARGVLRPLREVFAPGEPPSGAADCAAPKLLAFAFAQGLRPLALAEFWWGAPPSTGGRVSGAFYGACREKCGPLLPFLLEGLPVSAPRAFVPPVAPVPAGALSVVFEDAWLVVLDKPWGLLSVPGKGEALRDSVLTRLQARYPHAQGPLLVHRLDLDTSGLLVAALDSRTHAALQRQFLHREVHKRYVAWLDGPVRGEHGTIALPLRVDLHDRPRQIHDPVHGKPALTEWHVLERREARTRVALTPHTGRTHQLRVHAAHPLGLGAPIVGDRLYGHEDVRLLLHAEALAFRHPATGQRVAFERPAPF</sequence>
<dbReference type="GO" id="GO:0009982">
    <property type="term" value="F:pseudouridine synthase activity"/>
    <property type="evidence" value="ECO:0007669"/>
    <property type="project" value="InterPro"/>
</dbReference>
<dbReference type="InterPro" id="IPR050188">
    <property type="entry name" value="RluA_PseudoU_synthase"/>
</dbReference>
<dbReference type="AlphaFoldDB" id="A0A1I0IRA3"/>
<dbReference type="InterPro" id="IPR006224">
    <property type="entry name" value="PsdUridine_synth_RluA-like_CS"/>
</dbReference>
<feature type="region of interest" description="Disordered" evidence="1">
    <location>
        <begin position="164"/>
        <end position="224"/>
    </location>
</feature>
<dbReference type="PROSITE" id="PS01129">
    <property type="entry name" value="PSI_RLU"/>
    <property type="match status" value="1"/>
</dbReference>
<dbReference type="Proteomes" id="UP000199181">
    <property type="component" value="Unassembled WGS sequence"/>
</dbReference>
<dbReference type="InterPro" id="IPR006145">
    <property type="entry name" value="PsdUridine_synth_RsuA/RluA"/>
</dbReference>
<dbReference type="PANTHER" id="PTHR21600:SF89">
    <property type="entry name" value="RIBOSOMAL LARGE SUBUNIT PSEUDOURIDINE SYNTHASE A"/>
    <property type="match status" value="1"/>
</dbReference>
<dbReference type="Pfam" id="PF00849">
    <property type="entry name" value="PseudoU_synth_2"/>
    <property type="match status" value="1"/>
</dbReference>
<feature type="domain" description="Pseudouridine synthase RsuA/RluA-like" evidence="2">
    <location>
        <begin position="376"/>
        <end position="525"/>
    </location>
</feature>
<dbReference type="PANTHER" id="PTHR21600">
    <property type="entry name" value="MITOCHONDRIAL RNA PSEUDOURIDINE SYNTHASE"/>
    <property type="match status" value="1"/>
</dbReference>
<dbReference type="CDD" id="cd02869">
    <property type="entry name" value="PseudoU_synth_RluA_like"/>
    <property type="match status" value="1"/>
</dbReference>
<name>A0A1I0IRA3_9BACT</name>
<dbReference type="GO" id="GO:0000455">
    <property type="term" value="P:enzyme-directed rRNA pseudouridine synthesis"/>
    <property type="evidence" value="ECO:0007669"/>
    <property type="project" value="TreeGrafter"/>
</dbReference>
<keyword evidence="4" id="KW-1185">Reference proteome</keyword>
<dbReference type="GO" id="GO:0003723">
    <property type="term" value="F:RNA binding"/>
    <property type="evidence" value="ECO:0007669"/>
    <property type="project" value="InterPro"/>
</dbReference>
<dbReference type="InterPro" id="IPR020103">
    <property type="entry name" value="PsdUridine_synth_cat_dom_sf"/>
</dbReference>
<proteinExistence type="predicted"/>
<dbReference type="SUPFAM" id="SSF55120">
    <property type="entry name" value="Pseudouridine synthase"/>
    <property type="match status" value="1"/>
</dbReference>
<feature type="compositionally biased region" description="Basic and acidic residues" evidence="1">
    <location>
        <begin position="194"/>
        <end position="224"/>
    </location>
</feature>
<gene>
    <name evidence="3" type="ORF">SAMN05443639_106197</name>
</gene>
<reference evidence="4" key="1">
    <citation type="submission" date="2016-10" db="EMBL/GenBank/DDBJ databases">
        <authorList>
            <person name="Varghese N."/>
            <person name="Submissions S."/>
        </authorList>
    </citation>
    <scope>NUCLEOTIDE SEQUENCE [LARGE SCALE GENOMIC DNA]</scope>
    <source>
        <strain evidence="4">DSM 16858</strain>
    </source>
</reference>
<evidence type="ECO:0000256" key="1">
    <source>
        <dbReference type="SAM" id="MobiDB-lite"/>
    </source>
</evidence>
<dbReference type="EMBL" id="FOIJ01000006">
    <property type="protein sequence ID" value="SET99017.1"/>
    <property type="molecule type" value="Genomic_DNA"/>
</dbReference>
<organism evidence="3 4">
    <name type="scientific">Stigmatella erecta</name>
    <dbReference type="NCBI Taxonomy" id="83460"/>
    <lineage>
        <taxon>Bacteria</taxon>
        <taxon>Pseudomonadati</taxon>
        <taxon>Myxococcota</taxon>
        <taxon>Myxococcia</taxon>
        <taxon>Myxococcales</taxon>
        <taxon>Cystobacterineae</taxon>
        <taxon>Archangiaceae</taxon>
        <taxon>Stigmatella</taxon>
    </lineage>
</organism>
<dbReference type="Gene3D" id="3.30.2350.10">
    <property type="entry name" value="Pseudouridine synthase"/>
    <property type="match status" value="1"/>
</dbReference>
<protein>
    <submittedName>
        <fullName evidence="3">tRNA pseudouridine32 synthase / 23S rRNA pseudouridine746 synthase</fullName>
    </submittedName>
</protein>
<evidence type="ECO:0000259" key="2">
    <source>
        <dbReference type="Pfam" id="PF00849"/>
    </source>
</evidence>
<evidence type="ECO:0000313" key="3">
    <source>
        <dbReference type="EMBL" id="SET99017.1"/>
    </source>
</evidence>
<dbReference type="GO" id="GO:0140098">
    <property type="term" value="F:catalytic activity, acting on RNA"/>
    <property type="evidence" value="ECO:0007669"/>
    <property type="project" value="UniProtKB-ARBA"/>
</dbReference>
<feature type="compositionally biased region" description="Basic residues" evidence="1">
    <location>
        <begin position="172"/>
        <end position="183"/>
    </location>
</feature>